<evidence type="ECO:0000256" key="2">
    <source>
        <dbReference type="ARBA" id="ARBA00004604"/>
    </source>
</evidence>
<dbReference type="EMBL" id="MU003776">
    <property type="protein sequence ID" value="KAF2723559.1"/>
    <property type="molecule type" value="Genomic_DNA"/>
</dbReference>
<dbReference type="InterPro" id="IPR050080">
    <property type="entry name" value="RNase_PH"/>
</dbReference>
<keyword evidence="4" id="KW-0963">Cytoplasm</keyword>
<dbReference type="InterPro" id="IPR036345">
    <property type="entry name" value="ExoRNase_PH_dom2_sf"/>
</dbReference>
<dbReference type="GO" id="GO:0071028">
    <property type="term" value="P:nuclear mRNA surveillance"/>
    <property type="evidence" value="ECO:0007669"/>
    <property type="project" value="TreeGrafter"/>
</dbReference>
<comment type="subunit">
    <text evidence="6">Component of the RNA exosome complex. Specifically part of the catalytically inactive RNA exosome core complex (Exo-9) which may associate with the catalytic subunits RRP6 and DIS3 in cytoplasmic- and nuclear-specific RNA exosome complex forms. Exo-9 is formed by a hexameric base ring of RNase PH domain-containing subunits and a cap ring consisting of CSL4, RRP4 and RRP40.</text>
</comment>
<evidence type="ECO:0000256" key="7">
    <source>
        <dbReference type="ARBA" id="ARBA00077929"/>
    </source>
</evidence>
<evidence type="ECO:0000256" key="1">
    <source>
        <dbReference type="ARBA" id="ARBA00004496"/>
    </source>
</evidence>
<dbReference type="InterPro" id="IPR020568">
    <property type="entry name" value="Ribosomal_Su5_D2-typ_SF"/>
</dbReference>
<keyword evidence="9" id="KW-0689">Ribosomal protein</keyword>
<feature type="domain" description="Exoribonuclease phosphorolytic" evidence="8">
    <location>
        <begin position="22"/>
        <end position="158"/>
    </location>
</feature>
<evidence type="ECO:0000313" key="10">
    <source>
        <dbReference type="Proteomes" id="UP000799441"/>
    </source>
</evidence>
<dbReference type="GO" id="GO:0000176">
    <property type="term" value="C:nuclear exosome (RNase complex)"/>
    <property type="evidence" value="ECO:0007669"/>
    <property type="project" value="TreeGrafter"/>
</dbReference>
<dbReference type="PANTHER" id="PTHR11953">
    <property type="entry name" value="EXOSOME COMPLEX COMPONENT"/>
    <property type="match status" value="1"/>
</dbReference>
<dbReference type="GO" id="GO:0034475">
    <property type="term" value="P:U4 snRNA 3'-end processing"/>
    <property type="evidence" value="ECO:0007669"/>
    <property type="project" value="TreeGrafter"/>
</dbReference>
<dbReference type="GO" id="GO:0071051">
    <property type="term" value="P:poly(A)-dependent snoRNA 3'-end processing"/>
    <property type="evidence" value="ECO:0007669"/>
    <property type="project" value="TreeGrafter"/>
</dbReference>
<protein>
    <recommendedName>
        <fullName evidence="7">Ribosomal RNA-processing protein 41</fullName>
    </recommendedName>
</protein>
<dbReference type="GO" id="GO:0005730">
    <property type="term" value="C:nucleolus"/>
    <property type="evidence" value="ECO:0007669"/>
    <property type="project" value="UniProtKB-SubCell"/>
</dbReference>
<dbReference type="SUPFAM" id="SSF54211">
    <property type="entry name" value="Ribosomal protein S5 domain 2-like"/>
    <property type="match status" value="1"/>
</dbReference>
<sequence>MPLDTSTYHLAHLRLDGRRWNELRRFHALLSTQASADGSSYLESGNSKVICTVTGPSEQRRSGAPASNAQRDSAQIIVDISLAGFSGVDRRKTARGSKDRKVMEMQHCVEECFGGVVLGHLYPHSVVQVNVAVLSQDGGVLAACINAVGLALVDAGVPMMGYVAAVTVGSTGTGGGSGGEGEDADDPVLDLNGLEENELPFLTLATVGGGGDGGGDAGEGDKVNVLVMETRMQMAKLESMVAVGLEGCKRVRALLDAAVKGHGKKVLEGKVG</sequence>
<dbReference type="Proteomes" id="UP000799441">
    <property type="component" value="Unassembled WGS sequence"/>
</dbReference>
<dbReference type="PANTHER" id="PTHR11953:SF0">
    <property type="entry name" value="EXOSOME COMPLEX COMPONENT RRP41"/>
    <property type="match status" value="1"/>
</dbReference>
<dbReference type="FunFam" id="3.30.230.70:FF:000004">
    <property type="entry name" value="Exosome complex component Rrp41"/>
    <property type="match status" value="1"/>
</dbReference>
<keyword evidence="10" id="KW-1185">Reference proteome</keyword>
<keyword evidence="9" id="KW-0687">Ribonucleoprotein</keyword>
<comment type="subcellular location">
    <subcellularLocation>
        <location evidence="1">Cytoplasm</location>
    </subcellularLocation>
    <subcellularLocation>
        <location evidence="2">Nucleus</location>
        <location evidence="2">Nucleolus</location>
    </subcellularLocation>
</comment>
<dbReference type="SUPFAM" id="SSF55666">
    <property type="entry name" value="Ribonuclease PH domain 2-like"/>
    <property type="match status" value="1"/>
</dbReference>
<dbReference type="InterPro" id="IPR001247">
    <property type="entry name" value="ExoRNase_PH_dom1"/>
</dbReference>
<dbReference type="Gene3D" id="3.30.230.70">
    <property type="entry name" value="GHMP Kinase, N-terminal domain"/>
    <property type="match status" value="1"/>
</dbReference>
<proteinExistence type="inferred from homology"/>
<dbReference type="InterPro" id="IPR027408">
    <property type="entry name" value="PNPase/RNase_PH_dom_sf"/>
</dbReference>
<dbReference type="GO" id="GO:0005840">
    <property type="term" value="C:ribosome"/>
    <property type="evidence" value="ECO:0007669"/>
    <property type="project" value="UniProtKB-KW"/>
</dbReference>
<accession>A0A9P4QEW0</accession>
<evidence type="ECO:0000256" key="5">
    <source>
        <dbReference type="ARBA" id="ARBA00022835"/>
    </source>
</evidence>
<dbReference type="Pfam" id="PF01138">
    <property type="entry name" value="RNase_PH"/>
    <property type="match status" value="1"/>
</dbReference>
<dbReference type="AlphaFoldDB" id="A0A9P4QEW0"/>
<evidence type="ECO:0000313" key="9">
    <source>
        <dbReference type="EMBL" id="KAF2723559.1"/>
    </source>
</evidence>
<gene>
    <name evidence="9" type="ORF">K431DRAFT_319030</name>
</gene>
<evidence type="ECO:0000256" key="3">
    <source>
        <dbReference type="ARBA" id="ARBA00006678"/>
    </source>
</evidence>
<name>A0A9P4QEW0_9PEZI</name>
<dbReference type="GO" id="GO:0003723">
    <property type="term" value="F:RNA binding"/>
    <property type="evidence" value="ECO:0007669"/>
    <property type="project" value="TreeGrafter"/>
</dbReference>
<dbReference type="GO" id="GO:0000177">
    <property type="term" value="C:cytoplasmic exosome (RNase complex)"/>
    <property type="evidence" value="ECO:0007669"/>
    <property type="project" value="TreeGrafter"/>
</dbReference>
<reference evidence="9" key="1">
    <citation type="journal article" date="2020" name="Stud. Mycol.">
        <title>101 Dothideomycetes genomes: a test case for predicting lifestyles and emergence of pathogens.</title>
        <authorList>
            <person name="Haridas S."/>
            <person name="Albert R."/>
            <person name="Binder M."/>
            <person name="Bloem J."/>
            <person name="Labutti K."/>
            <person name="Salamov A."/>
            <person name="Andreopoulos B."/>
            <person name="Baker S."/>
            <person name="Barry K."/>
            <person name="Bills G."/>
            <person name="Bluhm B."/>
            <person name="Cannon C."/>
            <person name="Castanera R."/>
            <person name="Culley D."/>
            <person name="Daum C."/>
            <person name="Ezra D."/>
            <person name="Gonzalez J."/>
            <person name="Henrissat B."/>
            <person name="Kuo A."/>
            <person name="Liang C."/>
            <person name="Lipzen A."/>
            <person name="Lutzoni F."/>
            <person name="Magnuson J."/>
            <person name="Mondo S."/>
            <person name="Nolan M."/>
            <person name="Ohm R."/>
            <person name="Pangilinan J."/>
            <person name="Park H.-J."/>
            <person name="Ramirez L."/>
            <person name="Alfaro M."/>
            <person name="Sun H."/>
            <person name="Tritt A."/>
            <person name="Yoshinaga Y."/>
            <person name="Zwiers L.-H."/>
            <person name="Turgeon B."/>
            <person name="Goodwin S."/>
            <person name="Spatafora J."/>
            <person name="Crous P."/>
            <person name="Grigoriev I."/>
        </authorList>
    </citation>
    <scope>NUCLEOTIDE SEQUENCE</scope>
    <source>
        <strain evidence="9">CBS 116435</strain>
    </source>
</reference>
<evidence type="ECO:0000256" key="6">
    <source>
        <dbReference type="ARBA" id="ARBA00063066"/>
    </source>
</evidence>
<comment type="caution">
    <text evidence="9">The sequence shown here is derived from an EMBL/GenBank/DDBJ whole genome shotgun (WGS) entry which is preliminary data.</text>
</comment>
<keyword evidence="5" id="KW-0271">Exosome</keyword>
<comment type="similarity">
    <text evidence="3">Belongs to the RNase PH family.</text>
</comment>
<dbReference type="OrthoDB" id="437922at2759"/>
<dbReference type="GO" id="GO:0016075">
    <property type="term" value="P:rRNA catabolic process"/>
    <property type="evidence" value="ECO:0007669"/>
    <property type="project" value="TreeGrafter"/>
</dbReference>
<evidence type="ECO:0000259" key="8">
    <source>
        <dbReference type="Pfam" id="PF01138"/>
    </source>
</evidence>
<evidence type="ECO:0000256" key="4">
    <source>
        <dbReference type="ARBA" id="ARBA00022490"/>
    </source>
</evidence>
<organism evidence="9 10">
    <name type="scientific">Polychaeton citri CBS 116435</name>
    <dbReference type="NCBI Taxonomy" id="1314669"/>
    <lineage>
        <taxon>Eukaryota</taxon>
        <taxon>Fungi</taxon>
        <taxon>Dikarya</taxon>
        <taxon>Ascomycota</taxon>
        <taxon>Pezizomycotina</taxon>
        <taxon>Dothideomycetes</taxon>
        <taxon>Dothideomycetidae</taxon>
        <taxon>Capnodiales</taxon>
        <taxon>Capnodiaceae</taxon>
        <taxon>Polychaeton</taxon>
    </lineage>
</organism>